<dbReference type="EMBL" id="PGOL01031996">
    <property type="protein sequence ID" value="PKI26326.1"/>
    <property type="molecule type" value="Genomic_DNA"/>
</dbReference>
<reference evidence="2 3" key="1">
    <citation type="submission" date="2017-11" db="EMBL/GenBank/DDBJ databases">
        <title>De-novo sequencing of pomegranate (Punica granatum L.) genome.</title>
        <authorList>
            <person name="Akparov Z."/>
            <person name="Amiraslanov A."/>
            <person name="Hajiyeva S."/>
            <person name="Abbasov M."/>
            <person name="Kaur K."/>
            <person name="Hamwieh A."/>
            <person name="Solovyev V."/>
            <person name="Salamov A."/>
            <person name="Braich B."/>
            <person name="Kosarev P."/>
            <person name="Mahmoud A."/>
            <person name="Hajiyev E."/>
            <person name="Babayeva S."/>
            <person name="Izzatullayeva V."/>
            <person name="Mammadov A."/>
            <person name="Mammadov A."/>
            <person name="Sharifova S."/>
            <person name="Ojaghi J."/>
            <person name="Eynullazada K."/>
            <person name="Bayramov B."/>
            <person name="Abdulazimova A."/>
            <person name="Shahmuradov I."/>
        </authorList>
    </citation>
    <scope>NUCLEOTIDE SEQUENCE [LARGE SCALE GENOMIC DNA]</scope>
    <source>
        <strain evidence="3">cv. AG2017</strain>
        <tissue evidence="2">Leaf</tissue>
    </source>
</reference>
<organism evidence="2 3">
    <name type="scientific">Punica granatum</name>
    <name type="common">Pomegranate</name>
    <dbReference type="NCBI Taxonomy" id="22663"/>
    <lineage>
        <taxon>Eukaryota</taxon>
        <taxon>Viridiplantae</taxon>
        <taxon>Streptophyta</taxon>
        <taxon>Embryophyta</taxon>
        <taxon>Tracheophyta</taxon>
        <taxon>Spermatophyta</taxon>
        <taxon>Magnoliopsida</taxon>
        <taxon>eudicotyledons</taxon>
        <taxon>Gunneridae</taxon>
        <taxon>Pentapetalae</taxon>
        <taxon>rosids</taxon>
        <taxon>malvids</taxon>
        <taxon>Myrtales</taxon>
        <taxon>Lythraceae</taxon>
        <taxon>Punica</taxon>
    </lineage>
</organism>
<evidence type="ECO:0000256" key="1">
    <source>
        <dbReference type="SAM" id="MobiDB-lite"/>
    </source>
</evidence>
<sequence length="44" mass="5082">MESPEENLTGRFGDESDGEDSEWRVGDERRPTEKSYGHRKPEAD</sequence>
<feature type="non-terminal residue" evidence="2">
    <location>
        <position position="44"/>
    </location>
</feature>
<dbReference type="Proteomes" id="UP000233551">
    <property type="component" value="Unassembled WGS sequence"/>
</dbReference>
<keyword evidence="3" id="KW-1185">Reference proteome</keyword>
<feature type="region of interest" description="Disordered" evidence="1">
    <location>
        <begin position="1"/>
        <end position="44"/>
    </location>
</feature>
<evidence type="ECO:0000313" key="3">
    <source>
        <dbReference type="Proteomes" id="UP000233551"/>
    </source>
</evidence>
<dbReference type="AlphaFoldDB" id="A0A2I0HG11"/>
<proteinExistence type="predicted"/>
<comment type="caution">
    <text evidence="2">The sequence shown here is derived from an EMBL/GenBank/DDBJ whole genome shotgun (WGS) entry which is preliminary data.</text>
</comment>
<gene>
    <name evidence="2" type="ORF">CRG98_048985</name>
</gene>
<name>A0A2I0HG11_PUNGR</name>
<feature type="compositionally biased region" description="Basic and acidic residues" evidence="1">
    <location>
        <begin position="21"/>
        <end position="44"/>
    </location>
</feature>
<protein>
    <submittedName>
        <fullName evidence="2">Uncharacterized protein</fullName>
    </submittedName>
</protein>
<evidence type="ECO:0000313" key="2">
    <source>
        <dbReference type="EMBL" id="PKI26326.1"/>
    </source>
</evidence>
<accession>A0A2I0HG11</accession>